<comment type="subcellular location">
    <subcellularLocation>
        <location evidence="1">Cell inner membrane</location>
        <topology evidence="1">Single-pass type II membrane protein</topology>
        <orientation evidence="1">Periplasmic side</orientation>
    </subcellularLocation>
</comment>
<keyword evidence="11" id="KW-0413">Isomerase</keyword>
<dbReference type="PANTHER" id="PTHR47529:SF1">
    <property type="entry name" value="PERIPLASMIC CHAPERONE PPID"/>
    <property type="match status" value="1"/>
</dbReference>
<evidence type="ECO:0000256" key="6">
    <source>
        <dbReference type="ARBA" id="ARBA00023136"/>
    </source>
</evidence>
<comment type="caution">
    <text evidence="14">The sequence shown here is derived from an EMBL/GenBank/DDBJ whole genome shotgun (WGS) entry which is preliminary data.</text>
</comment>
<dbReference type="InterPro" id="IPR000297">
    <property type="entry name" value="PPIase_PpiC"/>
</dbReference>
<dbReference type="InterPro" id="IPR027304">
    <property type="entry name" value="Trigger_fact/SurA_dom_sf"/>
</dbReference>
<evidence type="ECO:0000256" key="12">
    <source>
        <dbReference type="SAM" id="Phobius"/>
    </source>
</evidence>
<evidence type="ECO:0000256" key="4">
    <source>
        <dbReference type="ARBA" id="ARBA00022692"/>
    </source>
</evidence>
<evidence type="ECO:0000256" key="2">
    <source>
        <dbReference type="ARBA" id="ARBA00022475"/>
    </source>
</evidence>
<keyword evidence="2" id="KW-1003">Cell membrane</keyword>
<dbReference type="RefSeq" id="WP_258330508.1">
    <property type="nucleotide sequence ID" value="NZ_JAPTGG010000002.1"/>
</dbReference>
<proteinExistence type="inferred from homology"/>
<evidence type="ECO:0000313" key="14">
    <source>
        <dbReference type="EMBL" id="MCZ0864356.1"/>
    </source>
</evidence>
<keyword evidence="7" id="KW-0143">Chaperone</keyword>
<dbReference type="PROSITE" id="PS01096">
    <property type="entry name" value="PPIC_PPIASE_1"/>
    <property type="match status" value="1"/>
</dbReference>
<dbReference type="SUPFAM" id="SSF109998">
    <property type="entry name" value="Triger factor/SurA peptide-binding domain-like"/>
    <property type="match status" value="1"/>
</dbReference>
<dbReference type="EMBL" id="JAPTGG010000002">
    <property type="protein sequence ID" value="MCZ0864356.1"/>
    <property type="molecule type" value="Genomic_DNA"/>
</dbReference>
<comment type="similarity">
    <text evidence="8">Belongs to the PpiD chaperone family.</text>
</comment>
<reference evidence="14 15" key="1">
    <citation type="submission" date="2022-12" db="EMBL/GenBank/DDBJ databases">
        <title>Dasania phycosphaerae sp. nov., isolated from particulate material of the south coast of Korea.</title>
        <authorList>
            <person name="Jiang Y."/>
        </authorList>
    </citation>
    <scope>NUCLEOTIDE SEQUENCE [LARGE SCALE GENOMIC DNA]</scope>
    <source>
        <strain evidence="14 15">GY-19</strain>
    </source>
</reference>
<evidence type="ECO:0000256" key="1">
    <source>
        <dbReference type="ARBA" id="ARBA00004382"/>
    </source>
</evidence>
<dbReference type="SUPFAM" id="SSF54534">
    <property type="entry name" value="FKBP-like"/>
    <property type="match status" value="1"/>
</dbReference>
<name>A0A9J6RIV1_9GAMM</name>
<organism evidence="14 15">
    <name type="scientific">Dasania phycosphaerae</name>
    <dbReference type="NCBI Taxonomy" id="2950436"/>
    <lineage>
        <taxon>Bacteria</taxon>
        <taxon>Pseudomonadati</taxon>
        <taxon>Pseudomonadota</taxon>
        <taxon>Gammaproteobacteria</taxon>
        <taxon>Cellvibrionales</taxon>
        <taxon>Spongiibacteraceae</taxon>
        <taxon>Dasania</taxon>
    </lineage>
</organism>
<keyword evidence="5 12" id="KW-1133">Transmembrane helix</keyword>
<dbReference type="Gene3D" id="3.10.50.40">
    <property type="match status" value="1"/>
</dbReference>
<dbReference type="InterPro" id="IPR052029">
    <property type="entry name" value="PpiD_chaperone"/>
</dbReference>
<feature type="transmembrane region" description="Helical" evidence="12">
    <location>
        <begin position="12"/>
        <end position="30"/>
    </location>
</feature>
<evidence type="ECO:0000256" key="11">
    <source>
        <dbReference type="PROSITE-ProRule" id="PRU00278"/>
    </source>
</evidence>
<dbReference type="Gene3D" id="1.10.4030.10">
    <property type="entry name" value="Porin chaperone SurA, peptide-binding domain"/>
    <property type="match status" value="1"/>
</dbReference>
<evidence type="ECO:0000256" key="10">
    <source>
        <dbReference type="ARBA" id="ARBA00042775"/>
    </source>
</evidence>
<keyword evidence="11" id="KW-0697">Rotamase</keyword>
<evidence type="ECO:0000256" key="9">
    <source>
        <dbReference type="ARBA" id="ARBA00040743"/>
    </source>
</evidence>
<evidence type="ECO:0000259" key="13">
    <source>
        <dbReference type="PROSITE" id="PS50198"/>
    </source>
</evidence>
<dbReference type="Proteomes" id="UP001069090">
    <property type="component" value="Unassembled WGS sequence"/>
</dbReference>
<keyword evidence="6 12" id="KW-0472">Membrane</keyword>
<keyword evidence="3" id="KW-0997">Cell inner membrane</keyword>
<evidence type="ECO:0000256" key="8">
    <source>
        <dbReference type="ARBA" id="ARBA00038408"/>
    </source>
</evidence>
<keyword evidence="15" id="KW-1185">Reference proteome</keyword>
<dbReference type="AlphaFoldDB" id="A0A9J6RIV1"/>
<feature type="domain" description="PpiC" evidence="13">
    <location>
        <begin position="263"/>
        <end position="362"/>
    </location>
</feature>
<evidence type="ECO:0000256" key="5">
    <source>
        <dbReference type="ARBA" id="ARBA00022989"/>
    </source>
</evidence>
<dbReference type="PANTHER" id="PTHR47529">
    <property type="entry name" value="PEPTIDYL-PROLYL CIS-TRANS ISOMERASE D"/>
    <property type="match status" value="1"/>
</dbReference>
<dbReference type="InterPro" id="IPR046357">
    <property type="entry name" value="PPIase_dom_sf"/>
</dbReference>
<evidence type="ECO:0000256" key="7">
    <source>
        <dbReference type="ARBA" id="ARBA00023186"/>
    </source>
</evidence>
<dbReference type="GO" id="GO:0005886">
    <property type="term" value="C:plasma membrane"/>
    <property type="evidence" value="ECO:0007669"/>
    <property type="project" value="UniProtKB-SubCell"/>
</dbReference>
<accession>A0A9J6RIV1</accession>
<sequence>MLQNIRDNSQGIIAKIIVSLIVVIFAAAGVESLLGNSGSNAAAEINGEELSVIELEQAIRVQQRRLLESMGENADPSLLNDELIKQSALEQLIQQKLLLQAALDQGISASPATIDQLILNMPQFQQDGKFSPQLYENVLRSNGYSMGYFKELLRNDVIIRQLSSGIAGSDFVTQQELAYAASIVGQKRSFDYLTLSIAEKLAAVSVSDEELNAYYQDNIERFQREPKLKLAYIELKQSDFAQPVDEEAIKAAYELEMADFSGSEERKASHILLEITDQRNEAETKALALELKAKIDAGEDFASLAEQHSEDTGSAFVGGDLGYSSGDAFPEAFDEVLFAAEQGVVSEPVVTEAGVHLILVTDIKTVEQPSYEDRRLAIKQRLELEQAEATFVSRVENLRDLVFNSADLKGPAKELDLTVQQSDWLGRSDSAGVLSQAKVMKAAFSDEVLKDGNNSAVLELAADHYIVVRVLEHKPAEPKPFAEVSEQISQNLKKTKAAELLKGEAEQLLAKLNSGESSFASLQDNERYSVKSEQEVSRVTAKAPRELSAAIFAMAKPKSGDAATYASHSLRNGDVAIAGLSQVVEGKLSDLSEGEQQAIEAQLYRANSTQSLEAYQQSIRDSADITMK</sequence>
<evidence type="ECO:0000313" key="15">
    <source>
        <dbReference type="Proteomes" id="UP001069090"/>
    </source>
</evidence>
<gene>
    <name evidence="14" type="ORF">O0V09_04045</name>
</gene>
<dbReference type="Pfam" id="PF13624">
    <property type="entry name" value="SurA_N_3"/>
    <property type="match status" value="1"/>
</dbReference>
<dbReference type="PROSITE" id="PS50198">
    <property type="entry name" value="PPIC_PPIASE_2"/>
    <property type="match status" value="1"/>
</dbReference>
<evidence type="ECO:0000256" key="3">
    <source>
        <dbReference type="ARBA" id="ARBA00022519"/>
    </source>
</evidence>
<dbReference type="Pfam" id="PF13616">
    <property type="entry name" value="Rotamase_3"/>
    <property type="match status" value="1"/>
</dbReference>
<protein>
    <recommendedName>
        <fullName evidence="9">Periplasmic chaperone PpiD</fullName>
    </recommendedName>
    <alternativeName>
        <fullName evidence="10">Periplasmic folding chaperone</fullName>
    </alternativeName>
</protein>
<dbReference type="InterPro" id="IPR023058">
    <property type="entry name" value="PPIase_PpiC_CS"/>
</dbReference>
<keyword evidence="4 12" id="KW-0812">Transmembrane</keyword>
<dbReference type="GO" id="GO:0003755">
    <property type="term" value="F:peptidyl-prolyl cis-trans isomerase activity"/>
    <property type="evidence" value="ECO:0007669"/>
    <property type="project" value="UniProtKB-KW"/>
</dbReference>